<feature type="chain" id="PRO_5021451919" evidence="1">
    <location>
        <begin position="20"/>
        <end position="392"/>
    </location>
</feature>
<keyword evidence="3" id="KW-1185">Reference proteome</keyword>
<evidence type="ECO:0000313" key="3">
    <source>
        <dbReference type="Proteomes" id="UP000316621"/>
    </source>
</evidence>
<dbReference type="InterPro" id="IPR011065">
    <property type="entry name" value="Kunitz_inhibitor_STI-like_sf"/>
</dbReference>
<dbReference type="STRING" id="3469.A0A4Y7JW87"/>
<dbReference type="CDD" id="cd23375">
    <property type="entry name" value="beta-trefoil_STI_VvMLP-like"/>
    <property type="match status" value="2"/>
</dbReference>
<sequence length="392" mass="42706">MKTSTCLLLAFAFISLAISVQFSVVSATSEAAVLDIKGQALRKGTKYYVLPVARGMGGGLVLGKQLNGTQCPLHVVQAQREILDGIPLTFTSVKPEAQKIRVSTDLNVKFSASSICFQSMVWRLADFDESASKWFISAEGVAGNPGLQTVGNWFKIEKDGVSKNTYKFLHCPGVCNFCKVICKEVGIFIGADGVRPTCVQFSAVSATSEAVRDIKGQALRKGTKYYILPVARGRGGGLVLGKQLNGTQCPLQVVQAKREISKGFPLTFTSVNPKAKFIRVSTDLNVKFSASSICIQSMVWRLADFDESVSKWFIATDGVSGKPGPQTTGNWFKIEKDGVIKNTYKLVHCPGVCNFCKVICKEVGIYIGADRVRRLALINDGERPFRVMFKKA</sequence>
<accession>A0A4Y7JW87</accession>
<dbReference type="PANTHER" id="PTHR33107:SF5">
    <property type="entry name" value="KUNITZ TRYPSIN INHIBITOR 5"/>
    <property type="match status" value="1"/>
</dbReference>
<dbReference type="SUPFAM" id="SSF50386">
    <property type="entry name" value="STI-like"/>
    <property type="match status" value="2"/>
</dbReference>
<protein>
    <submittedName>
        <fullName evidence="2">Uncharacterized protein</fullName>
    </submittedName>
</protein>
<feature type="signal peptide" evidence="1">
    <location>
        <begin position="1"/>
        <end position="19"/>
    </location>
</feature>
<dbReference type="GO" id="GO:0004866">
    <property type="term" value="F:endopeptidase inhibitor activity"/>
    <property type="evidence" value="ECO:0007669"/>
    <property type="project" value="InterPro"/>
</dbReference>
<dbReference type="EMBL" id="CM010719">
    <property type="protein sequence ID" value="RZC63965.1"/>
    <property type="molecule type" value="Genomic_DNA"/>
</dbReference>
<proteinExistence type="predicted"/>
<dbReference type="SMART" id="SM00452">
    <property type="entry name" value="STI"/>
    <property type="match status" value="2"/>
</dbReference>
<keyword evidence="1" id="KW-0732">Signal</keyword>
<organism evidence="2 3">
    <name type="scientific">Papaver somniferum</name>
    <name type="common">Opium poppy</name>
    <dbReference type="NCBI Taxonomy" id="3469"/>
    <lineage>
        <taxon>Eukaryota</taxon>
        <taxon>Viridiplantae</taxon>
        <taxon>Streptophyta</taxon>
        <taxon>Embryophyta</taxon>
        <taxon>Tracheophyta</taxon>
        <taxon>Spermatophyta</taxon>
        <taxon>Magnoliopsida</taxon>
        <taxon>Ranunculales</taxon>
        <taxon>Papaveraceae</taxon>
        <taxon>Papaveroideae</taxon>
        <taxon>Papaver</taxon>
    </lineage>
</organism>
<dbReference type="Proteomes" id="UP000316621">
    <property type="component" value="Chromosome 5"/>
</dbReference>
<dbReference type="Pfam" id="PF00197">
    <property type="entry name" value="Kunitz_legume"/>
    <property type="match status" value="2"/>
</dbReference>
<dbReference type="AlphaFoldDB" id="A0A4Y7JW87"/>
<evidence type="ECO:0000313" key="2">
    <source>
        <dbReference type="EMBL" id="RZC63965.1"/>
    </source>
</evidence>
<evidence type="ECO:0000256" key="1">
    <source>
        <dbReference type="SAM" id="SignalP"/>
    </source>
</evidence>
<dbReference type="InterPro" id="IPR002160">
    <property type="entry name" value="Prot_inh_Kunz-lg"/>
</dbReference>
<dbReference type="OMA" id="CNYCKPV"/>
<reference evidence="2 3" key="1">
    <citation type="journal article" date="2018" name="Science">
        <title>The opium poppy genome and morphinan production.</title>
        <authorList>
            <person name="Guo L."/>
            <person name="Winzer T."/>
            <person name="Yang X."/>
            <person name="Li Y."/>
            <person name="Ning Z."/>
            <person name="He Z."/>
            <person name="Teodor R."/>
            <person name="Lu Y."/>
            <person name="Bowser T.A."/>
            <person name="Graham I.A."/>
            <person name="Ye K."/>
        </authorList>
    </citation>
    <scope>NUCLEOTIDE SEQUENCE [LARGE SCALE GENOMIC DNA]</scope>
    <source>
        <strain evidence="3">cv. HN1</strain>
        <tissue evidence="2">Leaves</tissue>
    </source>
</reference>
<dbReference type="PANTHER" id="PTHR33107">
    <property type="entry name" value="KUNITZ TRYPSIN INHIBITOR 2"/>
    <property type="match status" value="1"/>
</dbReference>
<dbReference type="PRINTS" id="PR00291">
    <property type="entry name" value="KUNITZINHBTR"/>
</dbReference>
<gene>
    <name evidence="2" type="ORF">C5167_025738</name>
</gene>
<dbReference type="Gramene" id="RZC63965">
    <property type="protein sequence ID" value="RZC63965"/>
    <property type="gene ID" value="C5167_025738"/>
</dbReference>
<dbReference type="Gene3D" id="2.80.10.50">
    <property type="match status" value="2"/>
</dbReference>
<name>A0A4Y7JW87_PAPSO</name>